<feature type="signal peptide" evidence="2">
    <location>
        <begin position="1"/>
        <end position="21"/>
    </location>
</feature>
<reference evidence="3" key="1">
    <citation type="submission" date="2020-11" db="EMBL/GenBank/DDBJ databases">
        <title>Bacterial whole genome sequence for Caenimonas sp. DR4.4.</title>
        <authorList>
            <person name="Le V."/>
            <person name="Ko S.-R."/>
            <person name="Ahn C.-Y."/>
            <person name="Oh H.-M."/>
        </authorList>
    </citation>
    <scope>NUCLEOTIDE SEQUENCE</scope>
    <source>
        <strain evidence="3">DR4.4</strain>
    </source>
</reference>
<accession>A0A931H6B3</accession>
<dbReference type="Proteomes" id="UP000651050">
    <property type="component" value="Unassembled WGS sequence"/>
</dbReference>
<feature type="region of interest" description="Disordered" evidence="1">
    <location>
        <begin position="27"/>
        <end position="47"/>
    </location>
</feature>
<dbReference type="AlphaFoldDB" id="A0A931H6B3"/>
<gene>
    <name evidence="3" type="ORF">I5803_14595</name>
</gene>
<proteinExistence type="predicted"/>
<dbReference type="RefSeq" id="WP_196987069.1">
    <property type="nucleotide sequence ID" value="NZ_JADWYS010000001.1"/>
</dbReference>
<dbReference type="EMBL" id="JADWYS010000001">
    <property type="protein sequence ID" value="MBG9389262.1"/>
    <property type="molecule type" value="Genomic_DNA"/>
</dbReference>
<keyword evidence="4" id="KW-1185">Reference proteome</keyword>
<keyword evidence="2" id="KW-0732">Signal</keyword>
<organism evidence="3 4">
    <name type="scientific">Caenimonas aquaedulcis</name>
    <dbReference type="NCBI Taxonomy" id="2793270"/>
    <lineage>
        <taxon>Bacteria</taxon>
        <taxon>Pseudomonadati</taxon>
        <taxon>Pseudomonadota</taxon>
        <taxon>Betaproteobacteria</taxon>
        <taxon>Burkholderiales</taxon>
        <taxon>Comamonadaceae</taxon>
        <taxon>Caenimonas</taxon>
    </lineage>
</organism>
<dbReference type="InterPro" id="IPR011690">
    <property type="entry name" value="P_starv_induced_PsiF"/>
</dbReference>
<comment type="caution">
    <text evidence="3">The sequence shown here is derived from an EMBL/GenBank/DDBJ whole genome shotgun (WGS) entry which is preliminary data.</text>
</comment>
<evidence type="ECO:0000256" key="2">
    <source>
        <dbReference type="SAM" id="SignalP"/>
    </source>
</evidence>
<sequence length="71" mass="7380">MKKQYSMIALSLALFAGSALAAKDAGTTASGAAPKARQTTKMGTCSKEAKAKGLHKAERKEFMSSCLKAKA</sequence>
<protein>
    <submittedName>
        <fullName evidence="3">Phosphate starvation-inducible protein PsiF</fullName>
    </submittedName>
</protein>
<evidence type="ECO:0000313" key="3">
    <source>
        <dbReference type="EMBL" id="MBG9389262.1"/>
    </source>
</evidence>
<feature type="chain" id="PRO_5037690291" evidence="2">
    <location>
        <begin position="22"/>
        <end position="71"/>
    </location>
</feature>
<name>A0A931H6B3_9BURK</name>
<evidence type="ECO:0000313" key="4">
    <source>
        <dbReference type="Proteomes" id="UP000651050"/>
    </source>
</evidence>
<dbReference type="Pfam" id="PF07769">
    <property type="entry name" value="PsiF_repeat"/>
    <property type="match status" value="1"/>
</dbReference>
<evidence type="ECO:0000256" key="1">
    <source>
        <dbReference type="SAM" id="MobiDB-lite"/>
    </source>
</evidence>